<keyword evidence="6" id="KW-1185">Reference proteome</keyword>
<comment type="caution">
    <text evidence="5">The sequence shown here is derived from an EMBL/GenBank/DDBJ whole genome shotgun (WGS) entry which is preliminary data.</text>
</comment>
<dbReference type="EMBL" id="JBHRTS010000007">
    <property type="protein sequence ID" value="MFC3195257.1"/>
    <property type="molecule type" value="Genomic_DNA"/>
</dbReference>
<dbReference type="InterPro" id="IPR001876">
    <property type="entry name" value="Znf_RanBP2"/>
</dbReference>
<proteinExistence type="predicted"/>
<evidence type="ECO:0000259" key="4">
    <source>
        <dbReference type="PROSITE" id="PS01358"/>
    </source>
</evidence>
<dbReference type="PROSITE" id="PS01358">
    <property type="entry name" value="ZF_RANBP2_1"/>
    <property type="match status" value="1"/>
</dbReference>
<protein>
    <submittedName>
        <fullName evidence="5">DUF2007 domain-containing protein</fullName>
    </submittedName>
</protein>
<dbReference type="InterPro" id="IPR018551">
    <property type="entry name" value="DUF2007"/>
</dbReference>
<gene>
    <name evidence="5" type="ORF">ACFODZ_13470</name>
</gene>
<keyword evidence="2" id="KW-0863">Zinc-finger</keyword>
<evidence type="ECO:0000256" key="2">
    <source>
        <dbReference type="ARBA" id="ARBA00022771"/>
    </source>
</evidence>
<dbReference type="InterPro" id="IPR018527">
    <property type="entry name" value="Rubredoxin_Fe_BS"/>
</dbReference>
<evidence type="ECO:0000313" key="5">
    <source>
        <dbReference type="EMBL" id="MFC3195257.1"/>
    </source>
</evidence>
<evidence type="ECO:0000256" key="3">
    <source>
        <dbReference type="ARBA" id="ARBA00022833"/>
    </source>
</evidence>
<feature type="domain" description="RanBP2-type" evidence="4">
    <location>
        <begin position="85"/>
        <end position="104"/>
    </location>
</feature>
<keyword evidence="1" id="KW-0479">Metal-binding</keyword>
<evidence type="ECO:0000256" key="1">
    <source>
        <dbReference type="ARBA" id="ARBA00022723"/>
    </source>
</evidence>
<sequence length="112" mass="12738">MQKVFVDEMFSWVMQARNLLEDADIPCFIKNEFSGNVAGEVPFLETWPELWVHRDSDVNRAMDLLKPLRASRKADEKQLAVAEDWRCPGCGETNEGQFALCWSCGLVAEMAP</sequence>
<organism evidence="5 6">
    <name type="scientific">Marinicella sediminis</name>
    <dbReference type="NCBI Taxonomy" id="1792834"/>
    <lineage>
        <taxon>Bacteria</taxon>
        <taxon>Pseudomonadati</taxon>
        <taxon>Pseudomonadota</taxon>
        <taxon>Gammaproteobacteria</taxon>
        <taxon>Lysobacterales</taxon>
        <taxon>Marinicellaceae</taxon>
        <taxon>Marinicella</taxon>
    </lineage>
</organism>
<dbReference type="Pfam" id="PF09413">
    <property type="entry name" value="DUF2007"/>
    <property type="match status" value="1"/>
</dbReference>
<evidence type="ECO:0000313" key="6">
    <source>
        <dbReference type="Proteomes" id="UP001595533"/>
    </source>
</evidence>
<dbReference type="PROSITE" id="PS00202">
    <property type="entry name" value="RUBREDOXIN"/>
    <property type="match status" value="1"/>
</dbReference>
<accession>A0ABV7JDI7</accession>
<reference evidence="6" key="1">
    <citation type="journal article" date="2019" name="Int. J. Syst. Evol. Microbiol.">
        <title>The Global Catalogue of Microorganisms (GCM) 10K type strain sequencing project: providing services to taxonomists for standard genome sequencing and annotation.</title>
        <authorList>
            <consortium name="The Broad Institute Genomics Platform"/>
            <consortium name="The Broad Institute Genome Sequencing Center for Infectious Disease"/>
            <person name="Wu L."/>
            <person name="Ma J."/>
        </authorList>
    </citation>
    <scope>NUCLEOTIDE SEQUENCE [LARGE SCALE GENOMIC DNA]</scope>
    <source>
        <strain evidence="6">KCTC 42953</strain>
    </source>
</reference>
<dbReference type="RefSeq" id="WP_077411637.1">
    <property type="nucleotide sequence ID" value="NZ_JBHRTS010000007.1"/>
</dbReference>
<dbReference type="InterPro" id="IPR055999">
    <property type="entry name" value="DUF7577"/>
</dbReference>
<keyword evidence="3" id="KW-0862">Zinc</keyword>
<dbReference type="Pfam" id="PF24463">
    <property type="entry name" value="DUF7577"/>
    <property type="match status" value="1"/>
</dbReference>
<name>A0ABV7JDI7_9GAMM</name>
<dbReference type="Proteomes" id="UP001595533">
    <property type="component" value="Unassembled WGS sequence"/>
</dbReference>